<feature type="coiled-coil region" evidence="1">
    <location>
        <begin position="232"/>
        <end position="323"/>
    </location>
</feature>
<dbReference type="Proteomes" id="UP000007264">
    <property type="component" value="Unassembled WGS sequence"/>
</dbReference>
<keyword evidence="1" id="KW-0175">Coiled coil</keyword>
<gene>
    <name evidence="3" type="ORF">COCSUDRAFT_39202</name>
</gene>
<evidence type="ECO:0000256" key="2">
    <source>
        <dbReference type="SAM" id="MobiDB-lite"/>
    </source>
</evidence>
<organism evidence="3 4">
    <name type="scientific">Coccomyxa subellipsoidea (strain C-169)</name>
    <name type="common">Green microalga</name>
    <dbReference type="NCBI Taxonomy" id="574566"/>
    <lineage>
        <taxon>Eukaryota</taxon>
        <taxon>Viridiplantae</taxon>
        <taxon>Chlorophyta</taxon>
        <taxon>core chlorophytes</taxon>
        <taxon>Trebouxiophyceae</taxon>
        <taxon>Trebouxiophyceae incertae sedis</taxon>
        <taxon>Coccomyxaceae</taxon>
        <taxon>Coccomyxa</taxon>
        <taxon>Coccomyxa subellipsoidea</taxon>
    </lineage>
</organism>
<accession>I0ZAA5</accession>
<evidence type="ECO:0000313" key="4">
    <source>
        <dbReference type="Proteomes" id="UP000007264"/>
    </source>
</evidence>
<dbReference type="RefSeq" id="XP_005652118.1">
    <property type="nucleotide sequence ID" value="XM_005652061.1"/>
</dbReference>
<dbReference type="EMBL" id="AGSI01000001">
    <property type="protein sequence ID" value="EIE27574.1"/>
    <property type="molecule type" value="Genomic_DNA"/>
</dbReference>
<dbReference type="KEGG" id="csl:COCSUDRAFT_39202"/>
<evidence type="ECO:0000256" key="1">
    <source>
        <dbReference type="SAM" id="Coils"/>
    </source>
</evidence>
<keyword evidence="4" id="KW-1185">Reference proteome</keyword>
<evidence type="ECO:0000313" key="3">
    <source>
        <dbReference type="EMBL" id="EIE27574.1"/>
    </source>
</evidence>
<comment type="caution">
    <text evidence="3">The sequence shown here is derived from an EMBL/GenBank/DDBJ whole genome shotgun (WGS) entry which is preliminary data.</text>
</comment>
<dbReference type="AlphaFoldDB" id="I0ZAA5"/>
<reference evidence="3 4" key="1">
    <citation type="journal article" date="2012" name="Genome Biol.">
        <title>The genome of the polar eukaryotic microalga coccomyxa subellipsoidea reveals traits of cold adaptation.</title>
        <authorList>
            <person name="Blanc G."/>
            <person name="Agarkova I."/>
            <person name="Grimwood J."/>
            <person name="Kuo A."/>
            <person name="Brueggeman A."/>
            <person name="Dunigan D."/>
            <person name="Gurnon J."/>
            <person name="Ladunga I."/>
            <person name="Lindquist E."/>
            <person name="Lucas S."/>
            <person name="Pangilinan J."/>
            <person name="Proschold T."/>
            <person name="Salamov A."/>
            <person name="Schmutz J."/>
            <person name="Weeks D."/>
            <person name="Yamada T."/>
            <person name="Claverie J.M."/>
            <person name="Grigoriev I."/>
            <person name="Van Etten J."/>
            <person name="Lomsadze A."/>
            <person name="Borodovsky M."/>
        </authorList>
    </citation>
    <scope>NUCLEOTIDE SEQUENCE [LARGE SCALE GENOMIC DNA]</scope>
    <source>
        <strain evidence="3 4">C-169</strain>
    </source>
</reference>
<dbReference type="PROSITE" id="PS50096">
    <property type="entry name" value="IQ"/>
    <property type="match status" value="1"/>
</dbReference>
<dbReference type="GeneID" id="17045589"/>
<feature type="coiled-coil region" evidence="1">
    <location>
        <begin position="39"/>
        <end position="119"/>
    </location>
</feature>
<feature type="coiled-coil region" evidence="1">
    <location>
        <begin position="455"/>
        <end position="542"/>
    </location>
</feature>
<proteinExistence type="predicted"/>
<name>I0ZAA5_COCSC</name>
<feature type="region of interest" description="Disordered" evidence="2">
    <location>
        <begin position="641"/>
        <end position="677"/>
    </location>
</feature>
<sequence length="677" mass="73420">MPHVRLLGGGWWPNLAGFPFKLVLAKWDKFGTVNPEAAIEQLQQELAASREEQELIKAEARQAYEDQVALVRMAQSQVEACEDELAARNAEIDALQERIAQLEDARDGAEARAAAAVQEGRQKLAEVQSETGAARAEATIAAARMRQECEETIVAARAAADAQAARAADNAQSAAAECRREAEAAAAAAHADCMQARREAEAARAETAAARSADAAAIATLQARLEERGAELAGAQALAEQAAARAEAAAQERERNKEQVAELSAKIVQLQEQTSRSEQARQASTSASAAAAAAEALERGNLARDYEKRLQRMEQECAHRIRAAERKMAKGLEEAHQEAARQAGEVAGEWRLRLAQAEEAHRGLQADLAAQLDTLQQQLHAQQGWEARLGEAGSKWAAEKEAAERRVKCSVTQERASLEAQAAKALAQAELDAGRKEARWRERCTVAEAGANETRADMERRLAALAHKLAAAAKKDEKRKRAKGEAAAAVAQARRAEAAALARAGELECALREAAAMFKAELAVKAAEMDALHAELGRLKEQQARTLQGVSQRTCSCCSKAAGPLEAVPKPLRSPVKMWISAAVDDSEVTNPMHPADPELTEEVEIYGRDRSPAHRRAAADGAAGMDSPWIERELQTLRAMCESNRRDQDQEQDRSRKHWGPTNQKRLPVHRQPTIT</sequence>
<feature type="compositionally biased region" description="Basic and acidic residues" evidence="2">
    <location>
        <begin position="644"/>
        <end position="655"/>
    </location>
</feature>
<dbReference type="OrthoDB" id="16680at75966"/>
<feature type="coiled-coil region" evidence="1">
    <location>
        <begin position="168"/>
        <end position="206"/>
    </location>
</feature>
<protein>
    <submittedName>
        <fullName evidence="3">Uncharacterized protein</fullName>
    </submittedName>
</protein>